<gene>
    <name evidence="12" type="ORF">SAMN05444158_4493</name>
</gene>
<evidence type="ECO:0000313" key="13">
    <source>
        <dbReference type="Proteomes" id="UP000243904"/>
    </source>
</evidence>
<evidence type="ECO:0000256" key="1">
    <source>
        <dbReference type="ARBA" id="ARBA00004651"/>
    </source>
</evidence>
<feature type="transmembrane region" description="Helical" evidence="10">
    <location>
        <begin position="124"/>
        <end position="144"/>
    </location>
</feature>
<evidence type="ECO:0000313" key="12">
    <source>
        <dbReference type="EMBL" id="SDT12833.1"/>
    </source>
</evidence>
<evidence type="ECO:0000256" key="2">
    <source>
        <dbReference type="ARBA" id="ARBA00022448"/>
    </source>
</evidence>
<keyword evidence="2" id="KW-0813">Transport</keyword>
<dbReference type="GO" id="GO:0015386">
    <property type="term" value="F:potassium:proton antiporter activity"/>
    <property type="evidence" value="ECO:0007669"/>
    <property type="project" value="TreeGrafter"/>
</dbReference>
<dbReference type="EMBL" id="LT629750">
    <property type="protein sequence ID" value="SDT12833.1"/>
    <property type="molecule type" value="Genomic_DNA"/>
</dbReference>
<evidence type="ECO:0000256" key="5">
    <source>
        <dbReference type="ARBA" id="ARBA00022989"/>
    </source>
</evidence>
<dbReference type="Pfam" id="PF00999">
    <property type="entry name" value="Na_H_Exchanger"/>
    <property type="match status" value="1"/>
</dbReference>
<feature type="transmembrane region" description="Helical" evidence="10">
    <location>
        <begin position="246"/>
        <end position="263"/>
    </location>
</feature>
<dbReference type="GO" id="GO:0005886">
    <property type="term" value="C:plasma membrane"/>
    <property type="evidence" value="ECO:0007669"/>
    <property type="project" value="UniProtKB-SubCell"/>
</dbReference>
<name>A0A1H1XUG6_9BRAD</name>
<dbReference type="InterPro" id="IPR018422">
    <property type="entry name" value="Cation/H_exchanger_CPA1"/>
</dbReference>
<keyword evidence="13" id="KW-1185">Reference proteome</keyword>
<accession>A0A1H1XUG6</accession>
<protein>
    <submittedName>
        <fullName evidence="12">Sodium/proton antiporter, CPA1 family</fullName>
    </submittedName>
</protein>
<dbReference type="GO" id="GO:0051453">
    <property type="term" value="P:regulation of intracellular pH"/>
    <property type="evidence" value="ECO:0007669"/>
    <property type="project" value="TreeGrafter"/>
</dbReference>
<feature type="transmembrane region" description="Helical" evidence="10">
    <location>
        <begin position="14"/>
        <end position="34"/>
    </location>
</feature>
<feature type="transmembrane region" description="Helical" evidence="10">
    <location>
        <begin position="65"/>
        <end position="82"/>
    </location>
</feature>
<feature type="transmembrane region" description="Helical" evidence="10">
    <location>
        <begin position="315"/>
        <end position="338"/>
    </location>
</feature>
<comment type="subcellular location">
    <subcellularLocation>
        <location evidence="1">Cell membrane</location>
        <topology evidence="1">Multi-pass membrane protein</topology>
    </subcellularLocation>
</comment>
<keyword evidence="8 10" id="KW-0472">Membrane</keyword>
<dbReference type="Proteomes" id="UP000243904">
    <property type="component" value="Chromosome I"/>
</dbReference>
<feature type="transmembrane region" description="Helical" evidence="10">
    <location>
        <begin position="275"/>
        <end position="295"/>
    </location>
</feature>
<dbReference type="GO" id="GO:0098719">
    <property type="term" value="P:sodium ion import across plasma membrane"/>
    <property type="evidence" value="ECO:0007669"/>
    <property type="project" value="TreeGrafter"/>
</dbReference>
<feature type="domain" description="Cation/H+ exchanger transmembrane" evidence="11">
    <location>
        <begin position="27"/>
        <end position="415"/>
    </location>
</feature>
<proteinExistence type="predicted"/>
<feature type="transmembrane region" description="Helical" evidence="10">
    <location>
        <begin position="392"/>
        <end position="411"/>
    </location>
</feature>
<evidence type="ECO:0000256" key="9">
    <source>
        <dbReference type="ARBA" id="ARBA00023201"/>
    </source>
</evidence>
<dbReference type="PANTHER" id="PTHR10110:SF86">
    <property type="entry name" value="SODIUM_HYDROGEN EXCHANGER 7"/>
    <property type="match status" value="1"/>
</dbReference>
<feature type="transmembrane region" description="Helical" evidence="10">
    <location>
        <begin position="41"/>
        <end position="59"/>
    </location>
</feature>
<keyword evidence="3" id="KW-1003">Cell membrane</keyword>
<dbReference type="Gene3D" id="6.10.140.1330">
    <property type="match status" value="1"/>
</dbReference>
<dbReference type="GO" id="GO:0015385">
    <property type="term" value="F:sodium:proton antiporter activity"/>
    <property type="evidence" value="ECO:0007669"/>
    <property type="project" value="InterPro"/>
</dbReference>
<sequence>MHDRLRLTAGIRGLITFEWIIGLLLGAVVLSALARRIKVPYPTFLAIGGALLAFVPSSPSWTLEPGLALALFVAPVLLDAAYDTSLRDLRYNWLPVSTLVFVAVGVTTAAVALLAHWLQPEMPWAAAIALGAIVAPPDAAAATAILRQLNLPYRTLKILEGESLLNDASALLIYRVAVGAAAVQHSRWSEFAPSIVLALAGSLVAGHLFARIWMLLTERVSEAPSAIILQFAGTFMVWIVAERIGLSGILTIVAYAITIARTAPARTPARLRVPAYAVWDTVVFILNVLAFMLIGMQLRPIWTRLDDVVRSEYCAVAGCILAAVILARVAWVMLYGTVMRLLLAQGLIHPRNSTAVPTLKGGIVIGWCGMRGIVTLAAAFALPEGFPYRDLILLTAFAVVLGSLVIQGLTLRPLIVALRLKEDNSVAIEVARARGVAFRAALDEIDGDPSEEAEILRLEYRAMLLRAESDPTGGVSSSELPADPLRRRAISAARRSILRLRRSEAIGDDAFHQIEEELDRAELSAQG</sequence>
<organism evidence="12 13">
    <name type="scientific">Bradyrhizobium canariense</name>
    <dbReference type="NCBI Taxonomy" id="255045"/>
    <lineage>
        <taxon>Bacteria</taxon>
        <taxon>Pseudomonadati</taxon>
        <taxon>Pseudomonadota</taxon>
        <taxon>Alphaproteobacteria</taxon>
        <taxon>Hyphomicrobiales</taxon>
        <taxon>Nitrobacteraceae</taxon>
        <taxon>Bradyrhizobium</taxon>
    </lineage>
</organism>
<evidence type="ECO:0000256" key="3">
    <source>
        <dbReference type="ARBA" id="ARBA00022475"/>
    </source>
</evidence>
<evidence type="ECO:0000256" key="4">
    <source>
        <dbReference type="ARBA" id="ARBA00022692"/>
    </source>
</evidence>
<feature type="transmembrane region" description="Helical" evidence="10">
    <location>
        <begin position="195"/>
        <end position="216"/>
    </location>
</feature>
<evidence type="ECO:0000256" key="10">
    <source>
        <dbReference type="SAM" id="Phobius"/>
    </source>
</evidence>
<keyword evidence="5 10" id="KW-1133">Transmembrane helix</keyword>
<dbReference type="AlphaFoldDB" id="A0A1H1XUG6"/>
<keyword evidence="6" id="KW-0915">Sodium</keyword>
<keyword evidence="4 10" id="KW-0812">Transmembrane</keyword>
<reference evidence="13" key="1">
    <citation type="submission" date="2016-10" db="EMBL/GenBank/DDBJ databases">
        <authorList>
            <person name="Varghese N."/>
            <person name="Submissions S."/>
        </authorList>
    </citation>
    <scope>NUCLEOTIDE SEQUENCE [LARGE SCALE GENOMIC DNA]</scope>
    <source>
        <strain evidence="13">GAS369</strain>
    </source>
</reference>
<feature type="transmembrane region" description="Helical" evidence="10">
    <location>
        <begin position="94"/>
        <end position="118"/>
    </location>
</feature>
<feature type="transmembrane region" description="Helical" evidence="10">
    <location>
        <begin position="359"/>
        <end position="380"/>
    </location>
</feature>
<dbReference type="PANTHER" id="PTHR10110">
    <property type="entry name" value="SODIUM/HYDROGEN EXCHANGER"/>
    <property type="match status" value="1"/>
</dbReference>
<dbReference type="InterPro" id="IPR006153">
    <property type="entry name" value="Cation/H_exchanger_TM"/>
</dbReference>
<evidence type="ECO:0000256" key="8">
    <source>
        <dbReference type="ARBA" id="ARBA00023136"/>
    </source>
</evidence>
<evidence type="ECO:0000256" key="7">
    <source>
        <dbReference type="ARBA" id="ARBA00023065"/>
    </source>
</evidence>
<keyword evidence="9" id="KW-0739">Sodium transport</keyword>
<keyword evidence="7" id="KW-0406">Ion transport</keyword>
<evidence type="ECO:0000259" key="11">
    <source>
        <dbReference type="Pfam" id="PF00999"/>
    </source>
</evidence>
<evidence type="ECO:0000256" key="6">
    <source>
        <dbReference type="ARBA" id="ARBA00023053"/>
    </source>
</evidence>